<evidence type="ECO:0000259" key="8">
    <source>
        <dbReference type="PROSITE" id="PS50850"/>
    </source>
</evidence>
<organism evidence="9 10">
    <name type="scientific">Nocardiopsis composta</name>
    <dbReference type="NCBI Taxonomy" id="157465"/>
    <lineage>
        <taxon>Bacteria</taxon>
        <taxon>Bacillati</taxon>
        <taxon>Actinomycetota</taxon>
        <taxon>Actinomycetes</taxon>
        <taxon>Streptosporangiales</taxon>
        <taxon>Nocardiopsidaceae</taxon>
        <taxon>Nocardiopsis</taxon>
    </lineage>
</organism>
<proteinExistence type="predicted"/>
<evidence type="ECO:0000313" key="9">
    <source>
        <dbReference type="EMBL" id="MBB5431174.1"/>
    </source>
</evidence>
<feature type="transmembrane region" description="Helical" evidence="7">
    <location>
        <begin position="179"/>
        <end position="202"/>
    </location>
</feature>
<dbReference type="Pfam" id="PF07690">
    <property type="entry name" value="MFS_1"/>
    <property type="match status" value="1"/>
</dbReference>
<dbReference type="Proteomes" id="UP000572635">
    <property type="component" value="Unassembled WGS sequence"/>
</dbReference>
<evidence type="ECO:0000256" key="5">
    <source>
        <dbReference type="ARBA" id="ARBA00022989"/>
    </source>
</evidence>
<accession>A0A7W8QJI5</accession>
<reference evidence="9 10" key="1">
    <citation type="submission" date="2020-08" db="EMBL/GenBank/DDBJ databases">
        <title>Sequencing the genomes of 1000 actinobacteria strains.</title>
        <authorList>
            <person name="Klenk H.-P."/>
        </authorList>
    </citation>
    <scope>NUCLEOTIDE SEQUENCE [LARGE SCALE GENOMIC DNA]</scope>
    <source>
        <strain evidence="9 10">DSM 44551</strain>
    </source>
</reference>
<dbReference type="InterPro" id="IPR011701">
    <property type="entry name" value="MFS"/>
</dbReference>
<dbReference type="InterPro" id="IPR020846">
    <property type="entry name" value="MFS_dom"/>
</dbReference>
<dbReference type="AlphaFoldDB" id="A0A7W8QJI5"/>
<comment type="subcellular location">
    <subcellularLocation>
        <location evidence="1">Cell membrane</location>
        <topology evidence="1">Multi-pass membrane protein</topology>
    </subcellularLocation>
</comment>
<feature type="transmembrane region" description="Helical" evidence="7">
    <location>
        <begin position="20"/>
        <end position="42"/>
    </location>
</feature>
<dbReference type="GO" id="GO:0005886">
    <property type="term" value="C:plasma membrane"/>
    <property type="evidence" value="ECO:0007669"/>
    <property type="project" value="UniProtKB-SubCell"/>
</dbReference>
<protein>
    <submittedName>
        <fullName evidence="9">EmrB/QacA subfamily drug resistance transporter</fullName>
    </submittedName>
</protein>
<feature type="transmembrane region" description="Helical" evidence="7">
    <location>
        <begin position="317"/>
        <end position="338"/>
    </location>
</feature>
<keyword evidence="6 7" id="KW-0472">Membrane</keyword>
<dbReference type="Gene3D" id="1.20.1250.20">
    <property type="entry name" value="MFS general substrate transporter like domains"/>
    <property type="match status" value="1"/>
</dbReference>
<evidence type="ECO:0000256" key="3">
    <source>
        <dbReference type="ARBA" id="ARBA00022475"/>
    </source>
</evidence>
<dbReference type="PANTHER" id="PTHR42718:SF46">
    <property type="entry name" value="BLR6921 PROTEIN"/>
    <property type="match status" value="1"/>
</dbReference>
<keyword evidence="4 7" id="KW-0812">Transmembrane</keyword>
<keyword evidence="3" id="KW-1003">Cell membrane</keyword>
<feature type="domain" description="Major facilitator superfamily (MFS) profile" evidence="8">
    <location>
        <begin position="26"/>
        <end position="471"/>
    </location>
</feature>
<evidence type="ECO:0000256" key="1">
    <source>
        <dbReference type="ARBA" id="ARBA00004651"/>
    </source>
</evidence>
<feature type="transmembrane region" description="Helical" evidence="7">
    <location>
        <begin position="152"/>
        <end position="173"/>
    </location>
</feature>
<comment type="caution">
    <text evidence="9">The sequence shown here is derived from an EMBL/GenBank/DDBJ whole genome shotgun (WGS) entry which is preliminary data.</text>
</comment>
<evidence type="ECO:0000313" key="10">
    <source>
        <dbReference type="Proteomes" id="UP000572635"/>
    </source>
</evidence>
<feature type="transmembrane region" description="Helical" evidence="7">
    <location>
        <begin position="423"/>
        <end position="442"/>
    </location>
</feature>
<evidence type="ECO:0000256" key="6">
    <source>
        <dbReference type="ARBA" id="ARBA00023136"/>
    </source>
</evidence>
<evidence type="ECO:0000256" key="4">
    <source>
        <dbReference type="ARBA" id="ARBA00022692"/>
    </source>
</evidence>
<dbReference type="CDD" id="cd17321">
    <property type="entry name" value="MFS_MMR_MDR_like"/>
    <property type="match status" value="1"/>
</dbReference>
<feature type="transmembrane region" description="Helical" evidence="7">
    <location>
        <begin position="62"/>
        <end position="80"/>
    </location>
</feature>
<dbReference type="SUPFAM" id="SSF103473">
    <property type="entry name" value="MFS general substrate transporter"/>
    <property type="match status" value="1"/>
</dbReference>
<dbReference type="Gene3D" id="1.20.1720.10">
    <property type="entry name" value="Multidrug resistance protein D"/>
    <property type="match status" value="1"/>
</dbReference>
<feature type="transmembrane region" description="Helical" evidence="7">
    <location>
        <begin position="245"/>
        <end position="263"/>
    </location>
</feature>
<feature type="transmembrane region" description="Helical" evidence="7">
    <location>
        <begin position="375"/>
        <end position="402"/>
    </location>
</feature>
<keyword evidence="2" id="KW-0813">Transport</keyword>
<dbReference type="GO" id="GO:0022857">
    <property type="term" value="F:transmembrane transporter activity"/>
    <property type="evidence" value="ECO:0007669"/>
    <property type="project" value="InterPro"/>
</dbReference>
<feature type="transmembrane region" description="Helical" evidence="7">
    <location>
        <begin position="117"/>
        <end position="140"/>
    </location>
</feature>
<dbReference type="EMBL" id="JACHDB010000001">
    <property type="protein sequence ID" value="MBB5431174.1"/>
    <property type="molecule type" value="Genomic_DNA"/>
</dbReference>
<sequence length="472" mass="46626">MAPDETRGSTADRGSGRAGAPAPGAVLALACAAQFMVVLDVSVVNVALPSIRAALDFRPADLQWVAGAYALAFAGLLLLGGRLADVYGCRRVLIAGLAVFTAASLAGGAAWTPGLLIAARAAQGLGAAVLAPATLTVLTTAFPDGPARTRALATWAAVGVAGGAAGNLVGGLLTDALSWRAILLVNVPVGIAAIAAAARFTGPDRRRAGGRGRLDLPGAIAATTGVTALTYGVTRVPEHGWTDPATAAALAGGGIALALFAAVEVRFARAPLVPPRLLRDRAVAAGCAVTLLAGACFQIPMWYFLTLYMQDVLGYGALATGLGFLPHTLVAMAAGRWLTPPAMRRVDARALVLAGALIAAAGFAWQAAAAPAGTYAAAVLGPAVVFSLGGGLLTTPLTAIVVSGAGDADAGAVSGLLNTAKQVGGALGLAVLVTLAGPVAGAAGHGRVFWIIAGLQLAVAAAALALPSRPPR</sequence>
<dbReference type="InterPro" id="IPR036259">
    <property type="entry name" value="MFS_trans_sf"/>
</dbReference>
<feature type="transmembrane region" description="Helical" evidence="7">
    <location>
        <begin position="92"/>
        <end position="111"/>
    </location>
</feature>
<feature type="transmembrane region" description="Helical" evidence="7">
    <location>
        <begin position="283"/>
        <end position="305"/>
    </location>
</feature>
<dbReference type="PROSITE" id="PS51257">
    <property type="entry name" value="PROKAR_LIPOPROTEIN"/>
    <property type="match status" value="1"/>
</dbReference>
<gene>
    <name evidence="9" type="ORF">HDA36_001258</name>
</gene>
<keyword evidence="10" id="KW-1185">Reference proteome</keyword>
<dbReference type="RefSeq" id="WP_184390388.1">
    <property type="nucleotide sequence ID" value="NZ_BAAAJD010000007.1"/>
</dbReference>
<feature type="transmembrane region" description="Helical" evidence="7">
    <location>
        <begin position="350"/>
        <end position="369"/>
    </location>
</feature>
<evidence type="ECO:0000256" key="2">
    <source>
        <dbReference type="ARBA" id="ARBA00022448"/>
    </source>
</evidence>
<feature type="transmembrane region" description="Helical" evidence="7">
    <location>
        <begin position="214"/>
        <end position="233"/>
    </location>
</feature>
<dbReference type="PRINTS" id="PR01036">
    <property type="entry name" value="TCRTETB"/>
</dbReference>
<feature type="transmembrane region" description="Helical" evidence="7">
    <location>
        <begin position="448"/>
        <end position="466"/>
    </location>
</feature>
<dbReference type="PANTHER" id="PTHR42718">
    <property type="entry name" value="MAJOR FACILITATOR SUPERFAMILY MULTIDRUG TRANSPORTER MFSC"/>
    <property type="match status" value="1"/>
</dbReference>
<name>A0A7W8QJI5_9ACTN</name>
<keyword evidence="5 7" id="KW-1133">Transmembrane helix</keyword>
<dbReference type="PROSITE" id="PS50850">
    <property type="entry name" value="MFS"/>
    <property type="match status" value="1"/>
</dbReference>
<evidence type="ECO:0000256" key="7">
    <source>
        <dbReference type="SAM" id="Phobius"/>
    </source>
</evidence>